<organism evidence="1 2">
    <name type="scientific">Anaeromyces robustus</name>
    <dbReference type="NCBI Taxonomy" id="1754192"/>
    <lineage>
        <taxon>Eukaryota</taxon>
        <taxon>Fungi</taxon>
        <taxon>Fungi incertae sedis</taxon>
        <taxon>Chytridiomycota</taxon>
        <taxon>Chytridiomycota incertae sedis</taxon>
        <taxon>Neocallimastigomycetes</taxon>
        <taxon>Neocallimastigales</taxon>
        <taxon>Neocallimastigaceae</taxon>
        <taxon>Anaeromyces</taxon>
    </lineage>
</organism>
<evidence type="ECO:0000313" key="1">
    <source>
        <dbReference type="EMBL" id="ORX73476.1"/>
    </source>
</evidence>
<accession>A0A1Y1WJT4</accession>
<keyword evidence="2" id="KW-1185">Reference proteome</keyword>
<name>A0A1Y1WJT4_9FUNG</name>
<dbReference type="AlphaFoldDB" id="A0A1Y1WJT4"/>
<evidence type="ECO:0000313" key="2">
    <source>
        <dbReference type="Proteomes" id="UP000193944"/>
    </source>
</evidence>
<comment type="caution">
    <text evidence="1">The sequence shown here is derived from an EMBL/GenBank/DDBJ whole genome shotgun (WGS) entry which is preliminary data.</text>
</comment>
<dbReference type="Proteomes" id="UP000193944">
    <property type="component" value="Unassembled WGS sequence"/>
</dbReference>
<sequence>MKILVKEKKLTSYDQEIYLKKLVETKLKSFSTNYRSNYTFKRSQAIQHTRNTTTQLPSISNKTPKRTICKSNISINEIIKQLPSHIDNSSIYKNQEISSQNNSRKSEIPFRLRRRSVESSVIKLVE</sequence>
<gene>
    <name evidence="1" type="ORF">BCR32DRAFT_249926</name>
</gene>
<reference evidence="1 2" key="1">
    <citation type="submission" date="2016-08" db="EMBL/GenBank/DDBJ databases">
        <title>A Parts List for Fungal Cellulosomes Revealed by Comparative Genomics.</title>
        <authorList>
            <consortium name="DOE Joint Genome Institute"/>
            <person name="Haitjema C.H."/>
            <person name="Gilmore S.P."/>
            <person name="Henske J.K."/>
            <person name="Solomon K.V."/>
            <person name="De Groot R."/>
            <person name="Kuo A."/>
            <person name="Mondo S.J."/>
            <person name="Salamov A.A."/>
            <person name="Labutti K."/>
            <person name="Zhao Z."/>
            <person name="Chiniquy J."/>
            <person name="Barry K."/>
            <person name="Brewer H.M."/>
            <person name="Purvine S.O."/>
            <person name="Wright A.T."/>
            <person name="Boxma B."/>
            <person name="Van Alen T."/>
            <person name="Hackstein J.H."/>
            <person name="Baker S.E."/>
            <person name="Grigoriev I.V."/>
            <person name="O'Malley M.A."/>
        </authorList>
    </citation>
    <scope>NUCLEOTIDE SEQUENCE [LARGE SCALE GENOMIC DNA]</scope>
    <source>
        <strain evidence="1 2">S4</strain>
    </source>
</reference>
<protein>
    <submittedName>
        <fullName evidence="1">Uncharacterized protein</fullName>
    </submittedName>
</protein>
<proteinExistence type="predicted"/>
<reference evidence="1 2" key="2">
    <citation type="submission" date="2016-08" db="EMBL/GenBank/DDBJ databases">
        <title>Pervasive Adenine N6-methylation of Active Genes in Fungi.</title>
        <authorList>
            <consortium name="DOE Joint Genome Institute"/>
            <person name="Mondo S.J."/>
            <person name="Dannebaum R.O."/>
            <person name="Kuo R.C."/>
            <person name="Labutti K."/>
            <person name="Haridas S."/>
            <person name="Kuo A."/>
            <person name="Salamov A."/>
            <person name="Ahrendt S.R."/>
            <person name="Lipzen A."/>
            <person name="Sullivan W."/>
            <person name="Andreopoulos W.B."/>
            <person name="Clum A."/>
            <person name="Lindquist E."/>
            <person name="Daum C."/>
            <person name="Ramamoorthy G.K."/>
            <person name="Gryganskyi A."/>
            <person name="Culley D."/>
            <person name="Magnuson J.K."/>
            <person name="James T.Y."/>
            <person name="O'Malley M.A."/>
            <person name="Stajich J.E."/>
            <person name="Spatafora J.W."/>
            <person name="Visel A."/>
            <person name="Grigoriev I.V."/>
        </authorList>
    </citation>
    <scope>NUCLEOTIDE SEQUENCE [LARGE SCALE GENOMIC DNA]</scope>
    <source>
        <strain evidence="1 2">S4</strain>
    </source>
</reference>
<dbReference type="EMBL" id="MCFG01000386">
    <property type="protein sequence ID" value="ORX73476.1"/>
    <property type="molecule type" value="Genomic_DNA"/>
</dbReference>